<accession>A0A4Z0LYX6</accession>
<dbReference type="SUPFAM" id="SSF53335">
    <property type="entry name" value="S-adenosyl-L-methionine-dependent methyltransferases"/>
    <property type="match status" value="1"/>
</dbReference>
<evidence type="ECO:0000313" key="1">
    <source>
        <dbReference type="EMBL" id="TGD72481.1"/>
    </source>
</evidence>
<organism evidence="1 2">
    <name type="scientific">Mangrovimicrobium sediminis</name>
    <dbReference type="NCBI Taxonomy" id="2562682"/>
    <lineage>
        <taxon>Bacteria</taxon>
        <taxon>Pseudomonadati</taxon>
        <taxon>Pseudomonadota</taxon>
        <taxon>Gammaproteobacteria</taxon>
        <taxon>Cellvibrionales</taxon>
        <taxon>Halieaceae</taxon>
        <taxon>Mangrovimicrobium</taxon>
    </lineage>
</organism>
<dbReference type="AlphaFoldDB" id="A0A4Z0LYX6"/>
<comment type="caution">
    <text evidence="1">The sequence shown here is derived from an EMBL/GenBank/DDBJ whole genome shotgun (WGS) entry which is preliminary data.</text>
</comment>
<keyword evidence="2" id="KW-1185">Reference proteome</keyword>
<dbReference type="Gene3D" id="3.40.50.150">
    <property type="entry name" value="Vaccinia Virus protein VP39"/>
    <property type="match status" value="1"/>
</dbReference>
<reference evidence="1 2" key="1">
    <citation type="submission" date="2019-04" db="EMBL/GenBank/DDBJ databases">
        <title>Taxonomy of novel Haliea sp. from mangrove soil of West Coast of India.</title>
        <authorList>
            <person name="Verma A."/>
            <person name="Kumar P."/>
            <person name="Krishnamurthi S."/>
        </authorList>
    </citation>
    <scope>NUCLEOTIDE SEQUENCE [LARGE SCALE GENOMIC DNA]</scope>
    <source>
        <strain evidence="1 2">SAOS-164</strain>
    </source>
</reference>
<dbReference type="RefSeq" id="WP_135444639.1">
    <property type="nucleotide sequence ID" value="NZ_SRLE01000009.1"/>
</dbReference>
<name>A0A4Z0LYX6_9GAMM</name>
<dbReference type="EMBL" id="SRLE01000009">
    <property type="protein sequence ID" value="TGD72481.1"/>
    <property type="molecule type" value="Genomic_DNA"/>
</dbReference>
<gene>
    <name evidence="1" type="ORF">E4634_13180</name>
</gene>
<proteinExistence type="predicted"/>
<protein>
    <recommendedName>
        <fullName evidence="3">Class I SAM-dependent methyltransferase</fullName>
    </recommendedName>
</protein>
<dbReference type="OrthoDB" id="9791837at2"/>
<dbReference type="Proteomes" id="UP000298050">
    <property type="component" value="Unassembled WGS sequence"/>
</dbReference>
<evidence type="ECO:0008006" key="3">
    <source>
        <dbReference type="Google" id="ProtNLM"/>
    </source>
</evidence>
<dbReference type="Pfam" id="PF13489">
    <property type="entry name" value="Methyltransf_23"/>
    <property type="match status" value="1"/>
</dbReference>
<dbReference type="InterPro" id="IPR029063">
    <property type="entry name" value="SAM-dependent_MTases_sf"/>
</dbReference>
<evidence type="ECO:0000313" key="2">
    <source>
        <dbReference type="Proteomes" id="UP000298050"/>
    </source>
</evidence>
<sequence>MSSGRSSHFINDFGGVVPLAAQTVGQRTPAKPRLLALVQSHYPFASVADFGCGKAGWLHAARGLGVEQVHGYDLPEIDLAERGLDAQEFTAVDLSQPVSLPCRYDLAVSTEVAEHVPPAGLDNYFDTLTGAAPVVLFSAALPYQGGLGHVNENWVEYWHRFFARRDYHCIDCFRERFWHDASIPYYYRQNLFLYVASEQLPGFIAGGLVENPAPVSLIHPDMYLKRVHRDAALSLHPRHTLAADIAAYYAEAGDSADEAPLQGYGSASFRRRRPGFLARCRRFLRRLFS</sequence>